<proteinExistence type="predicted"/>
<protein>
    <submittedName>
        <fullName evidence="2">Uncharacterized protein</fullName>
    </submittedName>
</protein>
<dbReference type="Proteomes" id="UP000324222">
    <property type="component" value="Unassembled WGS sequence"/>
</dbReference>
<keyword evidence="3" id="KW-1185">Reference proteome</keyword>
<reference evidence="2 3" key="1">
    <citation type="submission" date="2019-05" db="EMBL/GenBank/DDBJ databases">
        <title>Another draft genome of Portunus trituberculatus and its Hox gene families provides insights of decapod evolution.</title>
        <authorList>
            <person name="Jeong J.-H."/>
            <person name="Song I."/>
            <person name="Kim S."/>
            <person name="Choi T."/>
            <person name="Kim D."/>
            <person name="Ryu S."/>
            <person name="Kim W."/>
        </authorList>
    </citation>
    <scope>NUCLEOTIDE SEQUENCE [LARGE SCALE GENOMIC DNA]</scope>
    <source>
        <tissue evidence="2">Muscle</tissue>
    </source>
</reference>
<gene>
    <name evidence="2" type="ORF">E2C01_046114</name>
</gene>
<organism evidence="2 3">
    <name type="scientific">Portunus trituberculatus</name>
    <name type="common">Swimming crab</name>
    <name type="synonym">Neptunus trituberculatus</name>
    <dbReference type="NCBI Taxonomy" id="210409"/>
    <lineage>
        <taxon>Eukaryota</taxon>
        <taxon>Metazoa</taxon>
        <taxon>Ecdysozoa</taxon>
        <taxon>Arthropoda</taxon>
        <taxon>Crustacea</taxon>
        <taxon>Multicrustacea</taxon>
        <taxon>Malacostraca</taxon>
        <taxon>Eumalacostraca</taxon>
        <taxon>Eucarida</taxon>
        <taxon>Decapoda</taxon>
        <taxon>Pleocyemata</taxon>
        <taxon>Brachyura</taxon>
        <taxon>Eubrachyura</taxon>
        <taxon>Portunoidea</taxon>
        <taxon>Portunidae</taxon>
        <taxon>Portuninae</taxon>
        <taxon>Portunus</taxon>
    </lineage>
</organism>
<accession>A0A5B7FXK3</accession>
<dbReference type="EMBL" id="VSRR010010730">
    <property type="protein sequence ID" value="MPC52251.1"/>
    <property type="molecule type" value="Genomic_DNA"/>
</dbReference>
<dbReference type="AlphaFoldDB" id="A0A5B7FXK3"/>
<evidence type="ECO:0000256" key="1">
    <source>
        <dbReference type="SAM" id="MobiDB-lite"/>
    </source>
</evidence>
<name>A0A5B7FXK3_PORTR</name>
<sequence length="97" mass="10680">MYSSRAAHPTNTPLIATHPITQQYVGVAVNDAGGSWVHGVKVMRRRERGRERKGTWPEGRGHKSGGVVVKEVVEARGGRKTLLNIQGRPSRNPEKES</sequence>
<evidence type="ECO:0000313" key="3">
    <source>
        <dbReference type="Proteomes" id="UP000324222"/>
    </source>
</evidence>
<feature type="compositionally biased region" description="Basic and acidic residues" evidence="1">
    <location>
        <begin position="48"/>
        <end position="61"/>
    </location>
</feature>
<comment type="caution">
    <text evidence="2">The sequence shown here is derived from an EMBL/GenBank/DDBJ whole genome shotgun (WGS) entry which is preliminary data.</text>
</comment>
<feature type="region of interest" description="Disordered" evidence="1">
    <location>
        <begin position="46"/>
        <end position="65"/>
    </location>
</feature>
<evidence type="ECO:0000313" key="2">
    <source>
        <dbReference type="EMBL" id="MPC52251.1"/>
    </source>
</evidence>